<evidence type="ECO:0000313" key="2">
    <source>
        <dbReference type="Proteomes" id="UP001150904"/>
    </source>
</evidence>
<dbReference type="InterPro" id="IPR053175">
    <property type="entry name" value="DHMBA_Reg_Transcription_Factor"/>
</dbReference>
<gene>
    <name evidence="1" type="ORF">N7498_007307</name>
</gene>
<dbReference type="PANTHER" id="PTHR38791:SF5">
    <property type="entry name" value="TRANSCRIPTION FACTOR DBAG-RELATED"/>
    <property type="match status" value="1"/>
</dbReference>
<dbReference type="PANTHER" id="PTHR38791">
    <property type="entry name" value="ZN(II)2CYS6 TRANSCRIPTION FACTOR (EUROFUNG)-RELATED-RELATED"/>
    <property type="match status" value="1"/>
</dbReference>
<evidence type="ECO:0008006" key="3">
    <source>
        <dbReference type="Google" id="ProtNLM"/>
    </source>
</evidence>
<dbReference type="RefSeq" id="XP_058306618.1">
    <property type="nucleotide sequence ID" value="XM_058454369.1"/>
</dbReference>
<sequence>MEDWVVPLFFNSYLYLPRDPNIRDGFMEILPSLYSNAEAGSHLHISTLAVAFFSVAAWTGQESLLRTSEQYFTRALPKIRDALQSNEDSGLDSLLLSILLLGTYEEFVAIKEWELPLKAHLRGAIALINSRRAKSLPSSTSSTSSIIIRGVETQILKTTRGLSNPMVPTPKVWPLSQPSVPSSPELLFLSTASQLVNLRHAWEEMMAQSDPAPYATTILNRATVIDNNLVSWSYQIPQYWVPVAASLIPQSVRNAGIYRNRCDCYSDMWIAATWNNYRDCRILLQTIKLSCLRVLPAQDPDGWRTESVTATIHKLAEDTCASVPFFLGSQMKSVRMKCGLVQYPFAETRPVTLSHKQAAPLMGAYFLFAFLKNLQNSDLGLPVDQQKWVDGQINRVLNVYF</sequence>
<keyword evidence="2" id="KW-1185">Reference proteome</keyword>
<reference evidence="1" key="1">
    <citation type="submission" date="2022-12" db="EMBL/GenBank/DDBJ databases">
        <authorList>
            <person name="Petersen C."/>
        </authorList>
    </citation>
    <scope>NUCLEOTIDE SEQUENCE</scope>
    <source>
        <strain evidence="1">IBT 15544</strain>
    </source>
</reference>
<comment type="caution">
    <text evidence="1">The sequence shown here is derived from an EMBL/GenBank/DDBJ whole genome shotgun (WGS) entry which is preliminary data.</text>
</comment>
<dbReference type="Pfam" id="PF11951">
    <property type="entry name" value="Fungal_trans_2"/>
    <property type="match status" value="1"/>
</dbReference>
<dbReference type="GeneID" id="83181670"/>
<evidence type="ECO:0000313" key="1">
    <source>
        <dbReference type="EMBL" id="KAJ5198190.1"/>
    </source>
</evidence>
<organism evidence="1 2">
    <name type="scientific">Penicillium cinerascens</name>
    <dbReference type="NCBI Taxonomy" id="70096"/>
    <lineage>
        <taxon>Eukaryota</taxon>
        <taxon>Fungi</taxon>
        <taxon>Dikarya</taxon>
        <taxon>Ascomycota</taxon>
        <taxon>Pezizomycotina</taxon>
        <taxon>Eurotiomycetes</taxon>
        <taxon>Eurotiomycetidae</taxon>
        <taxon>Eurotiales</taxon>
        <taxon>Aspergillaceae</taxon>
        <taxon>Penicillium</taxon>
    </lineage>
</organism>
<name>A0A9W9MD98_9EURO</name>
<reference evidence="1" key="2">
    <citation type="journal article" date="2023" name="IMA Fungus">
        <title>Comparative genomic study of the Penicillium genus elucidates a diverse pangenome and 15 lateral gene transfer events.</title>
        <authorList>
            <person name="Petersen C."/>
            <person name="Sorensen T."/>
            <person name="Nielsen M.R."/>
            <person name="Sondergaard T.E."/>
            <person name="Sorensen J.L."/>
            <person name="Fitzpatrick D.A."/>
            <person name="Frisvad J.C."/>
            <person name="Nielsen K.L."/>
        </authorList>
    </citation>
    <scope>NUCLEOTIDE SEQUENCE</scope>
    <source>
        <strain evidence="1">IBT 15544</strain>
    </source>
</reference>
<proteinExistence type="predicted"/>
<dbReference type="OrthoDB" id="2991872at2759"/>
<protein>
    <recommendedName>
        <fullName evidence="3">Transcription factor domain-containing protein</fullName>
    </recommendedName>
</protein>
<dbReference type="Proteomes" id="UP001150904">
    <property type="component" value="Unassembled WGS sequence"/>
</dbReference>
<dbReference type="EMBL" id="JAPQKR010000014">
    <property type="protein sequence ID" value="KAJ5198190.1"/>
    <property type="molecule type" value="Genomic_DNA"/>
</dbReference>
<dbReference type="InterPro" id="IPR021858">
    <property type="entry name" value="Fun_TF"/>
</dbReference>
<dbReference type="AlphaFoldDB" id="A0A9W9MD98"/>
<accession>A0A9W9MD98</accession>